<dbReference type="InterPro" id="IPR006091">
    <property type="entry name" value="Acyl-CoA_Oxase/DH_mid-dom"/>
</dbReference>
<comment type="similarity">
    <text evidence="2 7">Belongs to the acyl-CoA dehydrogenase family.</text>
</comment>
<dbReference type="Gene3D" id="2.40.110.10">
    <property type="entry name" value="Butyryl-CoA Dehydrogenase, subunit A, domain 2"/>
    <property type="match status" value="1"/>
</dbReference>
<keyword evidence="5 7" id="KW-0560">Oxidoreductase</keyword>
<evidence type="ECO:0000256" key="6">
    <source>
        <dbReference type="ARBA" id="ARBA00052546"/>
    </source>
</evidence>
<evidence type="ECO:0000313" key="11">
    <source>
        <dbReference type="EMBL" id="GAX88574.1"/>
    </source>
</evidence>
<evidence type="ECO:0000256" key="2">
    <source>
        <dbReference type="ARBA" id="ARBA00009347"/>
    </source>
</evidence>
<dbReference type="InterPro" id="IPR037069">
    <property type="entry name" value="AcylCoA_DH/ox_N_sf"/>
</dbReference>
<accession>A0A292YJL5</accession>
<dbReference type="PIRSF" id="PIRSF016578">
    <property type="entry name" value="HsaA"/>
    <property type="match status" value="1"/>
</dbReference>
<comment type="catalytic activity">
    <reaction evidence="6">
        <text>a 2,3-saturated acyl-CoA + A = a 2,3-dehydroacyl-CoA + AH2</text>
        <dbReference type="Rhea" id="RHEA:48608"/>
        <dbReference type="ChEBI" id="CHEBI:13193"/>
        <dbReference type="ChEBI" id="CHEBI:17499"/>
        <dbReference type="ChEBI" id="CHEBI:60015"/>
        <dbReference type="ChEBI" id="CHEBI:65111"/>
    </reaction>
</comment>
<evidence type="ECO:0000259" key="8">
    <source>
        <dbReference type="Pfam" id="PF00441"/>
    </source>
</evidence>
<feature type="domain" description="Acyl-CoA dehydrogenase/oxidase N-terminal" evidence="10">
    <location>
        <begin position="6"/>
        <end position="117"/>
    </location>
</feature>
<dbReference type="FunFam" id="1.10.540.10:FF:000002">
    <property type="entry name" value="Acyl-CoA dehydrogenase FadE19"/>
    <property type="match status" value="1"/>
</dbReference>
<comment type="caution">
    <text evidence="11">The sequence shown here is derived from an EMBL/GenBank/DDBJ whole genome shotgun (WGS) entry which is preliminary data.</text>
</comment>
<dbReference type="InterPro" id="IPR013786">
    <property type="entry name" value="AcylCoA_DH/ox_N"/>
</dbReference>
<evidence type="ECO:0000256" key="5">
    <source>
        <dbReference type="ARBA" id="ARBA00023002"/>
    </source>
</evidence>
<dbReference type="RefSeq" id="WP_096180273.1">
    <property type="nucleotide sequence ID" value="NZ_BDUF01000004.1"/>
</dbReference>
<dbReference type="InterPro" id="IPR009100">
    <property type="entry name" value="AcylCoA_DH/oxidase_NM_dom_sf"/>
</dbReference>
<proteinExistence type="inferred from homology"/>
<gene>
    <name evidence="11" type="ORF">EFBL_0186</name>
</gene>
<evidence type="ECO:0000259" key="9">
    <source>
        <dbReference type="Pfam" id="PF02770"/>
    </source>
</evidence>
<evidence type="ECO:0000256" key="3">
    <source>
        <dbReference type="ARBA" id="ARBA00022630"/>
    </source>
</evidence>
<dbReference type="GO" id="GO:0003995">
    <property type="term" value="F:acyl-CoA dehydrogenase activity"/>
    <property type="evidence" value="ECO:0007669"/>
    <property type="project" value="InterPro"/>
</dbReference>
<reference evidence="12" key="1">
    <citation type="submission" date="2017-07" db="EMBL/GenBank/DDBJ databases">
        <title>Draft genome sequence of Effusibacillus lacus strain skLN1.</title>
        <authorList>
            <person name="Watanabe M."/>
            <person name="Kojima H."/>
            <person name="Fukui M."/>
        </authorList>
    </citation>
    <scope>NUCLEOTIDE SEQUENCE [LARGE SCALE GENOMIC DNA]</scope>
    <source>
        <strain evidence="12">skLN1</strain>
    </source>
</reference>
<comment type="cofactor">
    <cofactor evidence="1 7">
        <name>FAD</name>
        <dbReference type="ChEBI" id="CHEBI:57692"/>
    </cofactor>
</comment>
<evidence type="ECO:0000256" key="7">
    <source>
        <dbReference type="RuleBase" id="RU362125"/>
    </source>
</evidence>
<keyword evidence="3 7" id="KW-0285">Flavoprotein</keyword>
<keyword evidence="12" id="KW-1185">Reference proteome</keyword>
<evidence type="ECO:0000256" key="1">
    <source>
        <dbReference type="ARBA" id="ARBA00001974"/>
    </source>
</evidence>
<dbReference type="InterPro" id="IPR006089">
    <property type="entry name" value="Acyl-CoA_DH_CS"/>
</dbReference>
<evidence type="ECO:0000256" key="4">
    <source>
        <dbReference type="ARBA" id="ARBA00022827"/>
    </source>
</evidence>
<dbReference type="InterPro" id="IPR036250">
    <property type="entry name" value="AcylCo_DH-like_C"/>
</dbReference>
<dbReference type="PANTHER" id="PTHR43884:SF12">
    <property type="entry name" value="ISOVALERYL-COA DEHYDROGENASE, MITOCHONDRIAL-RELATED"/>
    <property type="match status" value="1"/>
</dbReference>
<dbReference type="EMBL" id="BDUF01000004">
    <property type="protein sequence ID" value="GAX88574.1"/>
    <property type="molecule type" value="Genomic_DNA"/>
</dbReference>
<name>A0A292YJL5_9BACL</name>
<organism evidence="11 12">
    <name type="scientific">Effusibacillus lacus</name>
    <dbReference type="NCBI Taxonomy" id="1348429"/>
    <lineage>
        <taxon>Bacteria</taxon>
        <taxon>Bacillati</taxon>
        <taxon>Bacillota</taxon>
        <taxon>Bacilli</taxon>
        <taxon>Bacillales</taxon>
        <taxon>Alicyclobacillaceae</taxon>
        <taxon>Effusibacillus</taxon>
    </lineage>
</organism>
<protein>
    <submittedName>
        <fullName evidence="11">Acyl-CoA dehydrogenase</fullName>
    </submittedName>
</protein>
<dbReference type="PANTHER" id="PTHR43884">
    <property type="entry name" value="ACYL-COA DEHYDROGENASE"/>
    <property type="match status" value="1"/>
</dbReference>
<dbReference type="Pfam" id="PF00441">
    <property type="entry name" value="Acyl-CoA_dh_1"/>
    <property type="match status" value="1"/>
</dbReference>
<dbReference type="PROSITE" id="PS00072">
    <property type="entry name" value="ACYL_COA_DH_1"/>
    <property type="match status" value="1"/>
</dbReference>
<dbReference type="Gene3D" id="1.10.540.10">
    <property type="entry name" value="Acyl-CoA dehydrogenase/oxidase, N-terminal domain"/>
    <property type="match status" value="1"/>
</dbReference>
<evidence type="ECO:0000259" key="10">
    <source>
        <dbReference type="Pfam" id="PF02771"/>
    </source>
</evidence>
<dbReference type="Gene3D" id="1.20.140.10">
    <property type="entry name" value="Butyryl-CoA Dehydrogenase, subunit A, domain 3"/>
    <property type="match status" value="1"/>
</dbReference>
<feature type="domain" description="Acyl-CoA oxidase/dehydrogenase middle" evidence="9">
    <location>
        <begin position="122"/>
        <end position="218"/>
    </location>
</feature>
<dbReference type="GO" id="GO:0050660">
    <property type="term" value="F:flavin adenine dinucleotide binding"/>
    <property type="evidence" value="ECO:0007669"/>
    <property type="project" value="InterPro"/>
</dbReference>
<keyword evidence="4 7" id="KW-0274">FAD</keyword>
<feature type="domain" description="Acyl-CoA dehydrogenase/oxidase C-terminal" evidence="8">
    <location>
        <begin position="230"/>
        <end position="377"/>
    </location>
</feature>
<dbReference type="SUPFAM" id="SSF56645">
    <property type="entry name" value="Acyl-CoA dehydrogenase NM domain-like"/>
    <property type="match status" value="1"/>
</dbReference>
<dbReference type="FunFam" id="1.20.140.10:FF:000001">
    <property type="entry name" value="Acyl-CoA dehydrogenase"/>
    <property type="match status" value="1"/>
</dbReference>
<dbReference type="SUPFAM" id="SSF47203">
    <property type="entry name" value="Acyl-CoA dehydrogenase C-terminal domain-like"/>
    <property type="match status" value="1"/>
</dbReference>
<dbReference type="OrthoDB" id="9785203at2"/>
<dbReference type="AlphaFoldDB" id="A0A292YJL5"/>
<dbReference type="PROSITE" id="PS00073">
    <property type="entry name" value="ACYL_COA_DH_2"/>
    <property type="match status" value="1"/>
</dbReference>
<dbReference type="Proteomes" id="UP000217785">
    <property type="component" value="Unassembled WGS sequence"/>
</dbReference>
<dbReference type="Pfam" id="PF02770">
    <property type="entry name" value="Acyl-CoA_dh_M"/>
    <property type="match status" value="1"/>
</dbReference>
<dbReference type="Pfam" id="PF02771">
    <property type="entry name" value="Acyl-CoA_dh_N"/>
    <property type="match status" value="1"/>
</dbReference>
<dbReference type="InterPro" id="IPR046373">
    <property type="entry name" value="Acyl-CoA_Oxase/DH_mid-dom_sf"/>
</dbReference>
<dbReference type="InterPro" id="IPR009075">
    <property type="entry name" value="AcylCo_DH/oxidase_C"/>
</dbReference>
<sequence>MLLEFTKEQEMLRNVVREYAEEKISPEIDKYVHSGKFPTEMILGLAELGVFGIPYPEEYGGMGEGMVSFALALEELSRIDASISAIVMAHSSPSTLINLFGTEEQKQKWLVPMATGKFLGSIGLTEANGGSDAAAMNTRATKVDNGWIINGSKLFITNSGNELNGVAVIAAVSGTKDGKNETSSFIIPRNTPGYSVGPKIHTIGWQAADSRELTFEDVFIPDDCILGERGAGVKQLLTSITYGRISIAACALGVAQGAFESALEYAKIREAFGKPISKYQGISFKLADMATQIDAARLMVYRAAKLADLKKDFRKEASMAKLFATETAMSVVQQAIQIHGGIGLSKEHRVSKMLGDAKLLEIVEGTSEIQRLFIARLLGC</sequence>
<evidence type="ECO:0000313" key="12">
    <source>
        <dbReference type="Proteomes" id="UP000217785"/>
    </source>
</evidence>